<evidence type="ECO:0000256" key="1">
    <source>
        <dbReference type="SAM" id="MobiDB-lite"/>
    </source>
</evidence>
<protein>
    <submittedName>
        <fullName evidence="2">Integral membrane protein</fullName>
    </submittedName>
</protein>
<name>A0A6J4ITI8_9MICC</name>
<reference evidence="2" key="1">
    <citation type="submission" date="2020-02" db="EMBL/GenBank/DDBJ databases">
        <authorList>
            <person name="Meier V. D."/>
        </authorList>
    </citation>
    <scope>NUCLEOTIDE SEQUENCE</scope>
    <source>
        <strain evidence="2">AVDCRST_MAG83</strain>
    </source>
</reference>
<organism evidence="2">
    <name type="scientific">uncultured Arthrobacter sp</name>
    <dbReference type="NCBI Taxonomy" id="114050"/>
    <lineage>
        <taxon>Bacteria</taxon>
        <taxon>Bacillati</taxon>
        <taxon>Actinomycetota</taxon>
        <taxon>Actinomycetes</taxon>
        <taxon>Micrococcales</taxon>
        <taxon>Micrococcaceae</taxon>
        <taxon>Arthrobacter</taxon>
        <taxon>environmental samples</taxon>
    </lineage>
</organism>
<accession>A0A6J4ITI8</accession>
<sequence>ELGQHKPAVQRSGAFVWKRSAGQCAGPPGAAALGGTAGATGDPARTGEACSEGQGAQGAAAGEQGRPLVGAEDGLPPVGRPRHRHGGRRHRHLDRPGSHRDLRRGQRPAARDRRHRERRLRPAAVRLAGTGCVLRHHYRGRQCGAPDGPGDAFGRVVQHFLGPCRRNRRHPHRRL</sequence>
<feature type="compositionally biased region" description="Basic and acidic residues" evidence="1">
    <location>
        <begin position="94"/>
        <end position="104"/>
    </location>
</feature>
<feature type="compositionally biased region" description="Basic residues" evidence="1">
    <location>
        <begin position="105"/>
        <end position="118"/>
    </location>
</feature>
<feature type="non-terminal residue" evidence="2">
    <location>
        <position position="175"/>
    </location>
</feature>
<feature type="compositionally biased region" description="Low complexity" evidence="1">
    <location>
        <begin position="21"/>
        <end position="65"/>
    </location>
</feature>
<dbReference type="AlphaFoldDB" id="A0A6J4ITI8"/>
<dbReference type="EMBL" id="CADCTE010000144">
    <property type="protein sequence ID" value="CAA9258841.1"/>
    <property type="molecule type" value="Genomic_DNA"/>
</dbReference>
<feature type="non-terminal residue" evidence="2">
    <location>
        <position position="1"/>
    </location>
</feature>
<feature type="region of interest" description="Disordered" evidence="1">
    <location>
        <begin position="20"/>
        <end position="118"/>
    </location>
</feature>
<gene>
    <name evidence="2" type="ORF">AVDCRST_MAG83-2924</name>
</gene>
<proteinExistence type="predicted"/>
<feature type="compositionally biased region" description="Basic residues" evidence="1">
    <location>
        <begin position="80"/>
        <end position="93"/>
    </location>
</feature>
<evidence type="ECO:0000313" key="2">
    <source>
        <dbReference type="EMBL" id="CAA9258841.1"/>
    </source>
</evidence>